<proteinExistence type="predicted"/>
<evidence type="ECO:0000256" key="1">
    <source>
        <dbReference type="ARBA" id="ARBA00002614"/>
    </source>
</evidence>
<protein>
    <recommendedName>
        <fullName evidence="7">DDB1- and CUL4-associated factor 4</fullName>
    </recommendedName>
    <alternativeName>
        <fullName evidence="8">WD repeat-containing protein 21A</fullName>
    </alternativeName>
</protein>
<dbReference type="AlphaFoldDB" id="A0A3Q0EGG2"/>
<dbReference type="InterPro" id="IPR015943">
    <property type="entry name" value="WD40/YVTN_repeat-like_dom_sf"/>
</dbReference>
<evidence type="ECO:0000256" key="2">
    <source>
        <dbReference type="ARBA" id="ARBA00004906"/>
    </source>
</evidence>
<dbReference type="PROSITE" id="PS50082">
    <property type="entry name" value="WD_REPEATS_2"/>
    <property type="match status" value="1"/>
</dbReference>
<dbReference type="CTD" id="26094"/>
<evidence type="ECO:0000256" key="6">
    <source>
        <dbReference type="ARBA" id="ARBA00022786"/>
    </source>
</evidence>
<comment type="function">
    <text evidence="1">May function as a substrate receptor for CUL4-DDB1 E3 ubiquitin-protein ligase complex.</text>
</comment>
<dbReference type="InterPro" id="IPR036322">
    <property type="entry name" value="WD40_repeat_dom_sf"/>
</dbReference>
<keyword evidence="5" id="KW-0677">Repeat</keyword>
<dbReference type="InterPro" id="IPR052254">
    <property type="entry name" value="CUL4-DDB1_E3_ligase_receptor"/>
</dbReference>
<feature type="compositionally biased region" description="Low complexity" evidence="10">
    <location>
        <begin position="241"/>
        <end position="251"/>
    </location>
</feature>
<evidence type="ECO:0000256" key="7">
    <source>
        <dbReference type="ARBA" id="ARBA00071148"/>
    </source>
</evidence>
<dbReference type="PANTHER" id="PTHR44472">
    <property type="entry name" value="DDB1- AND CUL4-ASSOCIATED FACTOR 4-RELATED"/>
    <property type="match status" value="1"/>
</dbReference>
<dbReference type="Proteomes" id="UP000189704">
    <property type="component" value="Unplaced"/>
</dbReference>
<dbReference type="PANTHER" id="PTHR44472:SF1">
    <property type="entry name" value="DDB1 AND CUL4 ASSOCIATED FACTOR 4"/>
    <property type="match status" value="1"/>
</dbReference>
<evidence type="ECO:0000256" key="8">
    <source>
        <dbReference type="ARBA" id="ARBA00083189"/>
    </source>
</evidence>
<feature type="region of interest" description="Disordered" evidence="10">
    <location>
        <begin position="1"/>
        <end position="76"/>
    </location>
</feature>
<feature type="compositionally biased region" description="Polar residues" evidence="10">
    <location>
        <begin position="154"/>
        <end position="167"/>
    </location>
</feature>
<accession>A0A3Q0EGG2</accession>
<dbReference type="Pfam" id="PF23761">
    <property type="entry name" value="Beta-prop_DCAF4"/>
    <property type="match status" value="1"/>
</dbReference>
<dbReference type="SUPFAM" id="SSF50978">
    <property type="entry name" value="WD40 repeat-like"/>
    <property type="match status" value="1"/>
</dbReference>
<comment type="subunit">
    <text evidence="3">Interacts with DDB1 and CUL4A.</text>
</comment>
<dbReference type="STRING" id="1868482.ENSTSYP00000031074"/>
<keyword evidence="11" id="KW-1185">Reference proteome</keyword>
<evidence type="ECO:0000313" key="12">
    <source>
        <dbReference type="RefSeq" id="XP_021574037.1"/>
    </source>
</evidence>
<feature type="repeat" description="WD" evidence="9">
    <location>
        <begin position="558"/>
        <end position="596"/>
    </location>
</feature>
<feature type="region of interest" description="Disordered" evidence="10">
    <location>
        <begin position="137"/>
        <end position="167"/>
    </location>
</feature>
<gene>
    <name evidence="12" type="primary">DCAF4</name>
</gene>
<keyword evidence="4 9" id="KW-0853">WD repeat</keyword>
<evidence type="ECO:0000256" key="3">
    <source>
        <dbReference type="ARBA" id="ARBA00011299"/>
    </source>
</evidence>
<name>A0A3Q0EGG2_CARSF</name>
<dbReference type="RefSeq" id="XP_021574037.1">
    <property type="nucleotide sequence ID" value="XM_021718362.1"/>
</dbReference>
<sequence length="684" mass="74282">MSPAPPSSAPGPAAERLVPPPTQPGQALKRGRCGPDRTGRSQKPTPRLLRKPASVDVDRQKLRPIKTVDSGDDPRVSLSGSVWTERFPRRLRARGLRGHSARRPPGVSTEGRAVSTALLALPRPTSLDAHAGVVAGPTRGVGAPHTAGSPDSRVPSSCTTGVSPTLDSQHLEAGTTAVLLPPALCQNVLGGSADMNQGRRCHGRHRQQRPRFQPRDSHEGCSPGAPQSTQDPSHGHGESPSTSAGATGSSSVPDLPGYYFDPEKQRYFRLLPGHNNCNPLTKEGIRQRETECQRLQLLKAEDRLRKIARVGFNASSMLRKSQLGFLSATHYCRLAHELRLSCMERRKVQIRSLDASALASDRFNLILADTNSDRLFTVNDVSVGGSKYGIISLQSLETPAPQVFVHENLYFTNRKVNSVCWASLNHLDSHILLCLLGLAEAPGCATLLPASLFVHSHPGTEQPGMLCSFRIPGAWSCAWSLNTQASNCFSTGLSRRVLLTNVVTGHRQSFNTGSDVLAQQFAVTAPLLFNGCRSGEIFAIDLRCGNQGKGWKATRLFHDSAVTSVRILQGEQCLMASDMAGKIRLWDLRATKCVRQYKGHVNEYAHLPLHVHEEEGILVAVGQDCYTRIWSLHDARLLRTIPSPHPASKADIPSVAFSSRLGGFRGAPGLLMAVQQDLYCFSYS</sequence>
<feature type="region of interest" description="Disordered" evidence="10">
    <location>
        <begin position="196"/>
        <end position="256"/>
    </location>
</feature>
<dbReference type="Gene3D" id="2.130.10.10">
    <property type="entry name" value="YVTN repeat-like/Quinoprotein amine dehydrogenase"/>
    <property type="match status" value="1"/>
</dbReference>
<dbReference type="SMART" id="SM00320">
    <property type="entry name" value="WD40"/>
    <property type="match status" value="2"/>
</dbReference>
<dbReference type="GO" id="GO:0080008">
    <property type="term" value="C:Cul4-RING E3 ubiquitin ligase complex"/>
    <property type="evidence" value="ECO:0007669"/>
    <property type="project" value="TreeGrafter"/>
</dbReference>
<reference evidence="12" key="1">
    <citation type="submission" date="2025-08" db="UniProtKB">
        <authorList>
            <consortium name="RefSeq"/>
        </authorList>
    </citation>
    <scope>IDENTIFICATION</scope>
</reference>
<dbReference type="GeneID" id="103272110"/>
<organism evidence="11 12">
    <name type="scientific">Carlito syrichta</name>
    <name type="common">Philippine tarsier</name>
    <name type="synonym">Tarsius syrichta</name>
    <dbReference type="NCBI Taxonomy" id="1868482"/>
    <lineage>
        <taxon>Eukaryota</taxon>
        <taxon>Metazoa</taxon>
        <taxon>Chordata</taxon>
        <taxon>Craniata</taxon>
        <taxon>Vertebrata</taxon>
        <taxon>Euteleostomi</taxon>
        <taxon>Mammalia</taxon>
        <taxon>Eutheria</taxon>
        <taxon>Euarchontoglires</taxon>
        <taxon>Primates</taxon>
        <taxon>Haplorrhini</taxon>
        <taxon>Tarsiiformes</taxon>
        <taxon>Tarsiidae</taxon>
        <taxon>Carlito</taxon>
    </lineage>
</organism>
<dbReference type="InterPro" id="IPR001680">
    <property type="entry name" value="WD40_rpt"/>
</dbReference>
<dbReference type="OrthoDB" id="128867at2759"/>
<keyword evidence="6" id="KW-0833">Ubl conjugation pathway</keyword>
<evidence type="ECO:0000313" key="11">
    <source>
        <dbReference type="Proteomes" id="UP000189704"/>
    </source>
</evidence>
<feature type="compositionally biased region" description="Basic residues" evidence="10">
    <location>
        <begin position="199"/>
        <end position="209"/>
    </location>
</feature>
<evidence type="ECO:0000256" key="4">
    <source>
        <dbReference type="ARBA" id="ARBA00022574"/>
    </source>
</evidence>
<evidence type="ECO:0000256" key="9">
    <source>
        <dbReference type="PROSITE-ProRule" id="PRU00221"/>
    </source>
</evidence>
<evidence type="ECO:0000256" key="5">
    <source>
        <dbReference type="ARBA" id="ARBA00022737"/>
    </source>
</evidence>
<comment type="pathway">
    <text evidence="2">Protein modification; protein ubiquitination.</text>
</comment>
<dbReference type="KEGG" id="csyr:103272110"/>
<dbReference type="FunFam" id="2.130.10.10:FF:000494">
    <property type="entry name" value="DDB1- and CUL4-associated factor 4 isoform X1"/>
    <property type="match status" value="1"/>
</dbReference>
<evidence type="ECO:0000256" key="10">
    <source>
        <dbReference type="SAM" id="MobiDB-lite"/>
    </source>
</evidence>